<organism evidence="2 3">
    <name type="scientific">Eleusine coracana subsp. coracana</name>
    <dbReference type="NCBI Taxonomy" id="191504"/>
    <lineage>
        <taxon>Eukaryota</taxon>
        <taxon>Viridiplantae</taxon>
        <taxon>Streptophyta</taxon>
        <taxon>Embryophyta</taxon>
        <taxon>Tracheophyta</taxon>
        <taxon>Spermatophyta</taxon>
        <taxon>Magnoliopsida</taxon>
        <taxon>Liliopsida</taxon>
        <taxon>Poales</taxon>
        <taxon>Poaceae</taxon>
        <taxon>PACMAD clade</taxon>
        <taxon>Chloridoideae</taxon>
        <taxon>Cynodonteae</taxon>
        <taxon>Eleusininae</taxon>
        <taxon>Eleusine</taxon>
    </lineage>
</organism>
<comment type="caution">
    <text evidence="2">The sequence shown here is derived from an EMBL/GenBank/DDBJ whole genome shotgun (WGS) entry which is preliminary data.</text>
</comment>
<evidence type="ECO:0000259" key="1">
    <source>
        <dbReference type="Pfam" id="PF14624"/>
    </source>
</evidence>
<evidence type="ECO:0000313" key="2">
    <source>
        <dbReference type="EMBL" id="GJN04338.1"/>
    </source>
</evidence>
<dbReference type="EMBL" id="BQKI01000011">
    <property type="protein sequence ID" value="GJN04338.1"/>
    <property type="molecule type" value="Genomic_DNA"/>
</dbReference>
<feature type="domain" description="VWA-Hint protein Vwaint" evidence="1">
    <location>
        <begin position="49"/>
        <end position="109"/>
    </location>
</feature>
<name>A0AAV5D1X9_ELECO</name>
<reference evidence="2" key="1">
    <citation type="journal article" date="2018" name="DNA Res.">
        <title>Multiple hybrid de novo genome assembly of finger millet, an orphan allotetraploid crop.</title>
        <authorList>
            <person name="Hatakeyama M."/>
            <person name="Aluri S."/>
            <person name="Balachadran M.T."/>
            <person name="Sivarajan S.R."/>
            <person name="Patrignani A."/>
            <person name="Gruter S."/>
            <person name="Poveda L."/>
            <person name="Shimizu-Inatsugi R."/>
            <person name="Baeten J."/>
            <person name="Francoijs K.J."/>
            <person name="Nataraja K.N."/>
            <person name="Reddy Y.A.N."/>
            <person name="Phadnis S."/>
            <person name="Ravikumar R.L."/>
            <person name="Schlapbach R."/>
            <person name="Sreeman S.M."/>
            <person name="Shimizu K.K."/>
        </authorList>
    </citation>
    <scope>NUCLEOTIDE SEQUENCE</scope>
</reference>
<keyword evidence="3" id="KW-1185">Reference proteome</keyword>
<accession>A0AAV5D1X9</accession>
<sequence length="168" mass="18423">MLEVAVSYPDSNGVRQKFRRQTLHITRSGTTTSVRATPNLVAENARRPELQQLLDRMESAELYKAEGKAYALATELSHARQRFASRGDVEGVRLFATPRMDAYLEQAKKFVENPDAPVRTADDDAQEEIKANPMAAVAGSFAFYIHAAVEALKAIEKIVTATAAAGNN</sequence>
<proteinExistence type="predicted"/>
<dbReference type="InterPro" id="IPR032838">
    <property type="entry name" value="Vwaint_dom"/>
</dbReference>
<evidence type="ECO:0000313" key="3">
    <source>
        <dbReference type="Proteomes" id="UP001054889"/>
    </source>
</evidence>
<dbReference type="Pfam" id="PF14624">
    <property type="entry name" value="Vwaint"/>
    <property type="match status" value="1"/>
</dbReference>
<reference evidence="2" key="2">
    <citation type="submission" date="2021-12" db="EMBL/GenBank/DDBJ databases">
        <title>Resequencing data analysis of finger millet.</title>
        <authorList>
            <person name="Hatakeyama M."/>
            <person name="Aluri S."/>
            <person name="Balachadran M.T."/>
            <person name="Sivarajan S.R."/>
            <person name="Poveda L."/>
            <person name="Shimizu-Inatsugi R."/>
            <person name="Schlapbach R."/>
            <person name="Sreeman S.M."/>
            <person name="Shimizu K.K."/>
        </authorList>
    </citation>
    <scope>NUCLEOTIDE SEQUENCE</scope>
</reference>
<protein>
    <recommendedName>
        <fullName evidence="1">VWA-Hint protein Vwaint domain-containing protein</fullName>
    </recommendedName>
</protein>
<gene>
    <name evidence="2" type="primary">ga21881</name>
    <name evidence="2" type="ORF">PR202_ga21881</name>
</gene>
<dbReference type="AlphaFoldDB" id="A0AAV5D1X9"/>
<dbReference type="Proteomes" id="UP001054889">
    <property type="component" value="Unassembled WGS sequence"/>
</dbReference>